<feature type="region of interest" description="Disordered" evidence="1">
    <location>
        <begin position="1"/>
        <end position="75"/>
    </location>
</feature>
<comment type="caution">
    <text evidence="2">The sequence shown here is derived from an EMBL/GenBank/DDBJ whole genome shotgun (WGS) entry which is preliminary data.</text>
</comment>
<dbReference type="AlphaFoldDB" id="A0A699RIM7"/>
<feature type="non-terminal residue" evidence="2">
    <location>
        <position position="1"/>
    </location>
</feature>
<proteinExistence type="predicted"/>
<evidence type="ECO:0000256" key="1">
    <source>
        <dbReference type="SAM" id="MobiDB-lite"/>
    </source>
</evidence>
<reference evidence="2" key="1">
    <citation type="journal article" date="2019" name="Sci. Rep.">
        <title>Draft genome of Tanacetum cinerariifolium, the natural source of mosquito coil.</title>
        <authorList>
            <person name="Yamashiro T."/>
            <person name="Shiraishi A."/>
            <person name="Satake H."/>
            <person name="Nakayama K."/>
        </authorList>
    </citation>
    <scope>NUCLEOTIDE SEQUENCE</scope>
</reference>
<dbReference type="EMBL" id="BKCJ011084812">
    <property type="protein sequence ID" value="GFC82491.1"/>
    <property type="molecule type" value="Genomic_DNA"/>
</dbReference>
<sequence>CNGGDEVGDDIGKGGGIPDEGASDMVGESMKGGGLGGGAGDNTGEGGDSIRGSDGKGIKGDGKDKGDNGDVVEKT</sequence>
<feature type="compositionally biased region" description="Gly residues" evidence="1">
    <location>
        <begin position="30"/>
        <end position="49"/>
    </location>
</feature>
<feature type="compositionally biased region" description="Basic and acidic residues" evidence="1">
    <location>
        <begin position="51"/>
        <end position="75"/>
    </location>
</feature>
<evidence type="ECO:0000313" key="2">
    <source>
        <dbReference type="EMBL" id="GFC82491.1"/>
    </source>
</evidence>
<name>A0A699RIM7_TANCI</name>
<gene>
    <name evidence="2" type="ORF">Tci_854461</name>
</gene>
<accession>A0A699RIM7</accession>
<protein>
    <submittedName>
        <fullName evidence="2">Uncharacterized protein</fullName>
    </submittedName>
</protein>
<organism evidence="2">
    <name type="scientific">Tanacetum cinerariifolium</name>
    <name type="common">Dalmatian daisy</name>
    <name type="synonym">Chrysanthemum cinerariifolium</name>
    <dbReference type="NCBI Taxonomy" id="118510"/>
    <lineage>
        <taxon>Eukaryota</taxon>
        <taxon>Viridiplantae</taxon>
        <taxon>Streptophyta</taxon>
        <taxon>Embryophyta</taxon>
        <taxon>Tracheophyta</taxon>
        <taxon>Spermatophyta</taxon>
        <taxon>Magnoliopsida</taxon>
        <taxon>eudicotyledons</taxon>
        <taxon>Gunneridae</taxon>
        <taxon>Pentapetalae</taxon>
        <taxon>asterids</taxon>
        <taxon>campanulids</taxon>
        <taxon>Asterales</taxon>
        <taxon>Asteraceae</taxon>
        <taxon>Asteroideae</taxon>
        <taxon>Anthemideae</taxon>
        <taxon>Anthemidinae</taxon>
        <taxon>Tanacetum</taxon>
    </lineage>
</organism>